<dbReference type="GO" id="GO:0005886">
    <property type="term" value="C:plasma membrane"/>
    <property type="evidence" value="ECO:0007669"/>
    <property type="project" value="UniProtKB-SubCell"/>
</dbReference>
<dbReference type="InterPro" id="IPR024370">
    <property type="entry name" value="PBP_domain"/>
</dbReference>
<evidence type="ECO:0000256" key="2">
    <source>
        <dbReference type="ARBA" id="ARBA00004193"/>
    </source>
</evidence>
<keyword evidence="5 12" id="KW-0813">Transport</keyword>
<accession>A0A2W1NTH7</accession>
<dbReference type="PANTHER" id="PTHR30570">
    <property type="entry name" value="PERIPLASMIC PHOSPHATE BINDING COMPONENT OF PHOSPHATE ABC TRANSPORTER"/>
    <property type="match status" value="1"/>
</dbReference>
<dbReference type="Pfam" id="PF12849">
    <property type="entry name" value="PBP_like_2"/>
    <property type="match status" value="1"/>
</dbReference>
<evidence type="ECO:0000313" key="15">
    <source>
        <dbReference type="Proteomes" id="UP000214746"/>
    </source>
</evidence>
<keyword evidence="8 12" id="KW-0732">Signal</keyword>
<dbReference type="OrthoDB" id="9790048at2"/>
<gene>
    <name evidence="14" type="ORF">CBW46_010220</name>
</gene>
<dbReference type="CDD" id="cd13653">
    <property type="entry name" value="PBP2_phosphate_like_1"/>
    <property type="match status" value="1"/>
</dbReference>
<feature type="domain" description="PBP" evidence="13">
    <location>
        <begin position="45"/>
        <end position="279"/>
    </location>
</feature>
<dbReference type="SUPFAM" id="SSF53850">
    <property type="entry name" value="Periplasmic binding protein-like II"/>
    <property type="match status" value="1"/>
</dbReference>
<dbReference type="AlphaFoldDB" id="A0A2W1NTH7"/>
<dbReference type="RefSeq" id="WP_089199902.1">
    <property type="nucleotide sequence ID" value="NZ_NHRJ02000004.1"/>
</dbReference>
<dbReference type="GO" id="GO:0042301">
    <property type="term" value="F:phosphate ion binding"/>
    <property type="evidence" value="ECO:0007669"/>
    <property type="project" value="UniProtKB-UniRule"/>
</dbReference>
<evidence type="ECO:0000256" key="10">
    <source>
        <dbReference type="ARBA" id="ARBA00023139"/>
    </source>
</evidence>
<comment type="caution">
    <text evidence="14">The sequence shown here is derived from an EMBL/GenBank/DDBJ whole genome shotgun (WGS) entry which is preliminary data.</text>
</comment>
<evidence type="ECO:0000313" key="14">
    <source>
        <dbReference type="EMBL" id="PZE21046.1"/>
    </source>
</evidence>
<dbReference type="Gene3D" id="3.40.190.10">
    <property type="entry name" value="Periplasmic binding protein-like II"/>
    <property type="match status" value="2"/>
</dbReference>
<keyword evidence="10 12" id="KW-0564">Palmitate</keyword>
<keyword evidence="6 12" id="KW-1003">Cell membrane</keyword>
<proteinExistence type="inferred from homology"/>
<evidence type="ECO:0000256" key="5">
    <source>
        <dbReference type="ARBA" id="ARBA00022448"/>
    </source>
</evidence>
<evidence type="ECO:0000256" key="12">
    <source>
        <dbReference type="RuleBase" id="RU367119"/>
    </source>
</evidence>
<feature type="signal peptide" evidence="12">
    <location>
        <begin position="1"/>
        <end position="25"/>
    </location>
</feature>
<keyword evidence="11 12" id="KW-0449">Lipoprotein</keyword>
<evidence type="ECO:0000259" key="13">
    <source>
        <dbReference type="Pfam" id="PF12849"/>
    </source>
</evidence>
<evidence type="ECO:0000256" key="7">
    <source>
        <dbReference type="ARBA" id="ARBA00022592"/>
    </source>
</evidence>
<dbReference type="PROSITE" id="PS51257">
    <property type="entry name" value="PROKAR_LIPOPROTEIN"/>
    <property type="match status" value="1"/>
</dbReference>
<evidence type="ECO:0000256" key="6">
    <source>
        <dbReference type="ARBA" id="ARBA00022475"/>
    </source>
</evidence>
<evidence type="ECO:0000256" key="1">
    <source>
        <dbReference type="ARBA" id="ARBA00002841"/>
    </source>
</evidence>
<keyword evidence="9" id="KW-0472">Membrane</keyword>
<keyword evidence="7 12" id="KW-0592">Phosphate transport</keyword>
<evidence type="ECO:0000256" key="11">
    <source>
        <dbReference type="ARBA" id="ARBA00023288"/>
    </source>
</evidence>
<name>A0A2W1NTH7_PAEXE</name>
<evidence type="ECO:0000256" key="4">
    <source>
        <dbReference type="ARBA" id="ARBA00011529"/>
    </source>
</evidence>
<reference evidence="14" key="1">
    <citation type="submission" date="2018-06" db="EMBL/GenBank/DDBJ databases">
        <title>Paenibacillus xerothermodurans sp. nov. an extremely dry heat resistant spore forming bacterium isolated from the soil of Cape Canaveral, Florida.</title>
        <authorList>
            <person name="Seuylemezian A."/>
            <person name="Kaur N."/>
            <person name="Patil P."/>
            <person name="Patil P."/>
            <person name="Mayilraj S."/>
            <person name="Vaishampayan P."/>
        </authorList>
    </citation>
    <scope>NUCLEOTIDE SEQUENCE [LARGE SCALE GENOMIC DNA]</scope>
    <source>
        <strain evidence="14">ATCC 27380</strain>
    </source>
</reference>
<sequence length="298" mass="31082">MFKRLSKKGFSSALIAILMMGVLSACGGQSAAPADTNPSGNGAAPAAQELSGTVTASGSSALLPLAKQAATEFMDKNPEVTVNVTAGGSGTGLKNVADGTSNIGNSDIEAGDQYKDKGLVDHVVAIAPFALIVNKGVPVDNLTKAQAADIFTGKITNWKEIDGKTDAKIVVVHRPDSSGSKALVKKIVLDNKEFTKDGVTQESSGAVATTVGSTANAIGYVDTPYLNDSIKAVKFDGVAFSKESIKEGKYPLYGVEHMYTKGEPTGAVKAFLDHIMSPEFQTQKVEQLKFLPADLLKK</sequence>
<evidence type="ECO:0000256" key="9">
    <source>
        <dbReference type="ARBA" id="ARBA00023136"/>
    </source>
</evidence>
<dbReference type="NCBIfam" id="TIGR02136">
    <property type="entry name" value="ptsS_2"/>
    <property type="match status" value="1"/>
</dbReference>
<feature type="chain" id="PRO_5039761491" description="Phosphate-binding protein" evidence="12">
    <location>
        <begin position="26"/>
        <end position="298"/>
    </location>
</feature>
<dbReference type="Proteomes" id="UP000214746">
    <property type="component" value="Unassembled WGS sequence"/>
</dbReference>
<comment type="function">
    <text evidence="1">Part of the ABC transporter complex PstSACB involved in phosphate import.</text>
</comment>
<evidence type="ECO:0000256" key="3">
    <source>
        <dbReference type="ARBA" id="ARBA00008725"/>
    </source>
</evidence>
<dbReference type="InterPro" id="IPR011862">
    <property type="entry name" value="Phos-bd"/>
</dbReference>
<keyword evidence="15" id="KW-1185">Reference proteome</keyword>
<comment type="subunit">
    <text evidence="4 12">The complex is composed of two ATP-binding proteins (PstB), two transmembrane proteins (PstC and PstA) and a solute-binding protein (PstS).</text>
</comment>
<dbReference type="PANTHER" id="PTHR30570:SF4">
    <property type="entry name" value="PHOSPHATE-BINDING PROTEIN PSTS 1"/>
    <property type="match status" value="1"/>
</dbReference>
<comment type="function">
    <text evidence="12">Involved in the system for phosphate transport across the cytoplasmic membrane.</text>
</comment>
<evidence type="ECO:0000256" key="8">
    <source>
        <dbReference type="ARBA" id="ARBA00022729"/>
    </source>
</evidence>
<dbReference type="EMBL" id="NHRJ02000004">
    <property type="protein sequence ID" value="PZE21046.1"/>
    <property type="molecule type" value="Genomic_DNA"/>
</dbReference>
<dbReference type="InterPro" id="IPR050811">
    <property type="entry name" value="Phosphate_ABC_transporter"/>
</dbReference>
<comment type="similarity">
    <text evidence="3 12">Belongs to the PstS family.</text>
</comment>
<dbReference type="GO" id="GO:0006817">
    <property type="term" value="P:phosphate ion transport"/>
    <property type="evidence" value="ECO:0007669"/>
    <property type="project" value="UniProtKB-UniRule"/>
</dbReference>
<comment type="subcellular location">
    <subcellularLocation>
        <location evidence="2 12">Cell membrane</location>
        <topology evidence="2 12">Lipid-anchor</topology>
    </subcellularLocation>
</comment>
<protein>
    <recommendedName>
        <fullName evidence="12">Phosphate-binding protein</fullName>
    </recommendedName>
</protein>
<organism evidence="14 15">
    <name type="scientific">Paenibacillus xerothermodurans</name>
    <dbReference type="NCBI Taxonomy" id="1977292"/>
    <lineage>
        <taxon>Bacteria</taxon>
        <taxon>Bacillati</taxon>
        <taxon>Bacillota</taxon>
        <taxon>Bacilli</taxon>
        <taxon>Bacillales</taxon>
        <taxon>Paenibacillaceae</taxon>
        <taxon>Paenibacillus</taxon>
    </lineage>
</organism>